<organism evidence="1 2">
    <name type="scientific">Streptomyces scopuliridis</name>
    <dbReference type="NCBI Taxonomy" id="452529"/>
    <lineage>
        <taxon>Bacteria</taxon>
        <taxon>Bacillati</taxon>
        <taxon>Actinomycetota</taxon>
        <taxon>Actinomycetes</taxon>
        <taxon>Kitasatosporales</taxon>
        <taxon>Streptomycetaceae</taxon>
        <taxon>Streptomyces</taxon>
    </lineage>
</organism>
<name>A0ACD4ZYU0_9ACTN</name>
<evidence type="ECO:0000313" key="2">
    <source>
        <dbReference type="Proteomes" id="UP001348369"/>
    </source>
</evidence>
<keyword evidence="1" id="KW-0614">Plasmid</keyword>
<dbReference type="Proteomes" id="UP001348369">
    <property type="component" value="Plasmid unnamed1"/>
</dbReference>
<evidence type="ECO:0000313" key="1">
    <source>
        <dbReference type="EMBL" id="WSC03468.1"/>
    </source>
</evidence>
<geneLocation type="plasmid" evidence="1 2">
    <name>unnamed1</name>
</geneLocation>
<gene>
    <name evidence="1" type="ORF">OG835_41975</name>
</gene>
<proteinExistence type="predicted"/>
<dbReference type="EMBL" id="CP109110">
    <property type="protein sequence ID" value="WSC03468.1"/>
    <property type="molecule type" value="Genomic_DNA"/>
</dbReference>
<protein>
    <submittedName>
        <fullName evidence="1">GPP34 family phosphoprotein</fullName>
    </submittedName>
</protein>
<sequence>MIELKGDMLLSLPQRMYLLSYTVHKEKFEAVNLQGRGQLLRAAALTELTLNGLLNAQGKKVARPPGVAPADPFLADVWRDIPEKPKGWLKYVHEKYTTAEGPVRDQLAESGAITLRSRRGFLSPLASHQVTVNDPQRVLTLQKTARHAVLAGSDPASVPAAELAMTVLPVECEMFSVLTSQEVREHKHTLKQLAERFDELVPGLRRALRDSYLVVRGVGGGWGA</sequence>
<reference evidence="1" key="1">
    <citation type="submission" date="2022-10" db="EMBL/GenBank/DDBJ databases">
        <title>The complete genomes of actinobacterial strains from the NBC collection.</title>
        <authorList>
            <person name="Joergensen T.S."/>
            <person name="Alvarez Arevalo M."/>
            <person name="Sterndorff E.B."/>
            <person name="Faurdal D."/>
            <person name="Vuksanovic O."/>
            <person name="Mourched A.-S."/>
            <person name="Charusanti P."/>
            <person name="Shaw S."/>
            <person name="Blin K."/>
            <person name="Weber T."/>
        </authorList>
    </citation>
    <scope>NUCLEOTIDE SEQUENCE</scope>
    <source>
        <strain evidence="1">NBC 01771</strain>
    </source>
</reference>
<accession>A0ACD4ZYU0</accession>
<keyword evidence="2" id="KW-1185">Reference proteome</keyword>